<proteinExistence type="predicted"/>
<feature type="domain" description="IrrE N-terminal-like" evidence="1">
    <location>
        <begin position="169"/>
        <end position="292"/>
    </location>
</feature>
<evidence type="ECO:0000313" key="2">
    <source>
        <dbReference type="EMBL" id="EFB1700035.1"/>
    </source>
</evidence>
<dbReference type="InterPro" id="IPR010359">
    <property type="entry name" value="IrrE_HExxH"/>
</dbReference>
<dbReference type="PANTHER" id="PTHR43236:SF2">
    <property type="entry name" value="BLL0069 PROTEIN"/>
    <property type="match status" value="1"/>
</dbReference>
<evidence type="ECO:0000259" key="1">
    <source>
        <dbReference type="Pfam" id="PF06114"/>
    </source>
</evidence>
<organism evidence="3 4">
    <name type="scientific">Escherichia coli</name>
    <dbReference type="NCBI Taxonomy" id="562"/>
    <lineage>
        <taxon>Bacteria</taxon>
        <taxon>Pseudomonadati</taxon>
        <taxon>Pseudomonadota</taxon>
        <taxon>Gammaproteobacteria</taxon>
        <taxon>Enterobacterales</taxon>
        <taxon>Enterobacteriaceae</taxon>
        <taxon>Escherichia</taxon>
    </lineage>
</organism>
<dbReference type="AlphaFoldDB" id="A0A1V2G3L2"/>
<evidence type="ECO:0000313" key="4">
    <source>
        <dbReference type="Proteomes" id="UP000392867"/>
    </source>
</evidence>
<dbReference type="Gene3D" id="1.10.10.2910">
    <property type="match status" value="1"/>
</dbReference>
<dbReference type="Proteomes" id="UP000533284">
    <property type="component" value="Unassembled WGS sequence"/>
</dbReference>
<dbReference type="OMA" id="WCNQVAA"/>
<evidence type="ECO:0000313" key="3">
    <source>
        <dbReference type="EMBL" id="MPU49468.1"/>
    </source>
</evidence>
<name>A0A1V2G3L2_ECOLX</name>
<reference evidence="3 4" key="2">
    <citation type="submission" date="2019-08" db="EMBL/GenBank/DDBJ databases">
        <title>Identification of Water Treatment Resistant and Multidrug Resistant Urinary Pathogenic Escherichia coli in Wastewater.</title>
        <authorList>
            <person name="Neumann N."/>
        </authorList>
    </citation>
    <scope>NUCLEOTIDE SEQUENCE [LARGE SCALE GENOMIC DNA]</scope>
    <source>
        <strain evidence="3 4">WU2356</strain>
    </source>
</reference>
<sequence length="379" mass="43024">MAAVEFQLSRKMIDWIANSQGVSIETLADQVMPKKINKFLNGVVSKSAAEKLAKIGGIPFGFLFLETPPTPAKPKIPDLRQAINSRELGKDFFDVYYDIEYKLEWYKDYLRENGNDDPLDFIGKFKFNRKLNYKVVATDIANTIHFDIQKEIKNVTFESYFSKVAKLIEDTGVLVFKNGVVGNNNKRKLDTREFRGFCISDSVAPIIFVNSSDALSAQVFTLFHEVAHLWLGVDGVSGWDTEKNIESFCNKVAAEILMPDNLFKSFWLNASSDNNYYRVKEVSKLFKVSDFACAIKALQLDLIERNTLEIIKDQAYNKPKKESNGGSFFNTLPVRNSPKLTNIIISKAMSQQLPLREAGVLLNVKADTVVEFYKKRESL</sequence>
<dbReference type="RefSeq" id="WP_000741702.1">
    <property type="nucleotide sequence ID" value="NZ_AP024114.1"/>
</dbReference>
<dbReference type="PANTHER" id="PTHR43236">
    <property type="entry name" value="ANTITOXIN HIGA1"/>
    <property type="match status" value="1"/>
</dbReference>
<dbReference type="Pfam" id="PF06114">
    <property type="entry name" value="Peptidase_M78"/>
    <property type="match status" value="1"/>
</dbReference>
<gene>
    <name evidence="2" type="ORF">FJQ40_22030</name>
    <name evidence="3" type="ORF">FVB16_11620</name>
</gene>
<reference evidence="2 5" key="1">
    <citation type="submission" date="2019-06" db="EMBL/GenBank/DDBJ databases">
        <authorList>
            <consortium name="GenomeTrakr network: Whole genome sequencing for foodborne pathogen traceback"/>
        </authorList>
    </citation>
    <scope>NUCLEOTIDE SEQUENCE [LARGE SCALE GENOMIC DNA]</scope>
    <source>
        <strain evidence="2 5">PSU-1847</strain>
    </source>
</reference>
<dbReference type="Proteomes" id="UP000392867">
    <property type="component" value="Unassembled WGS sequence"/>
</dbReference>
<dbReference type="InterPro" id="IPR052345">
    <property type="entry name" value="Rad_response_metalloprotease"/>
</dbReference>
<accession>A0A1V2G3L2</accession>
<protein>
    <submittedName>
        <fullName evidence="3">ImmA/IrrE family metallo-endopeptidase</fullName>
    </submittedName>
</protein>
<dbReference type="GeneID" id="75056242"/>
<dbReference type="EMBL" id="VOTT01000188">
    <property type="protein sequence ID" value="MPU49468.1"/>
    <property type="molecule type" value="Genomic_DNA"/>
</dbReference>
<comment type="caution">
    <text evidence="3">The sequence shown here is derived from an EMBL/GenBank/DDBJ whole genome shotgun (WGS) entry which is preliminary data.</text>
</comment>
<evidence type="ECO:0000313" key="5">
    <source>
        <dbReference type="Proteomes" id="UP000533284"/>
    </source>
</evidence>
<dbReference type="EMBL" id="AASDBN010000062">
    <property type="protein sequence ID" value="EFB1700035.1"/>
    <property type="molecule type" value="Genomic_DNA"/>
</dbReference>